<dbReference type="SUPFAM" id="SSF53474">
    <property type="entry name" value="alpha/beta-Hydrolases"/>
    <property type="match status" value="1"/>
</dbReference>
<gene>
    <name evidence="2" type="ORF">HG15A2_00990</name>
</gene>
<feature type="domain" description="Phospholipase/carboxylesterase/thioesterase" evidence="1">
    <location>
        <begin position="141"/>
        <end position="277"/>
    </location>
</feature>
<name>A0A517MPN8_9BACT</name>
<dbReference type="GO" id="GO:0016787">
    <property type="term" value="F:hydrolase activity"/>
    <property type="evidence" value="ECO:0007669"/>
    <property type="project" value="InterPro"/>
</dbReference>
<dbReference type="Proteomes" id="UP000319852">
    <property type="component" value="Chromosome"/>
</dbReference>
<evidence type="ECO:0000259" key="1">
    <source>
        <dbReference type="Pfam" id="PF02230"/>
    </source>
</evidence>
<proteinExistence type="predicted"/>
<sequence>MLLLVTSSAFSLQHNEQIGEAVQRILRNPCMTHSLLNRRIAFVLFFACAFPAGATEVTEAPSVDVFLEDNKQQRYFLIGLEEQKAPPEGYGIVVVMPGGDGSADFNPFVKRIWQQALPEGYLVAQPVALKWTPQQQIAWPIAKNKAKGMKFSTEQFVEAILDDVIQRVGEAGGKINPQRIFTLTWSSSGPVAYAISLSSKRVKGSLIAMSVFKPRELPPLKNAKGHAYYLLHSRDDRVCPYRMAEQAAKVLSRADAEVTLVPYEGGHGWHGDVFGEIRTGVEWLEERVGTVED</sequence>
<evidence type="ECO:0000313" key="3">
    <source>
        <dbReference type="Proteomes" id="UP000319852"/>
    </source>
</evidence>
<protein>
    <submittedName>
        <fullName evidence="2">Phospholipase/Carboxylesterase</fullName>
    </submittedName>
</protein>
<evidence type="ECO:0000313" key="2">
    <source>
        <dbReference type="EMBL" id="QDS96841.1"/>
    </source>
</evidence>
<dbReference type="InterPro" id="IPR029058">
    <property type="entry name" value="AB_hydrolase_fold"/>
</dbReference>
<reference evidence="2 3" key="1">
    <citation type="submission" date="2019-02" db="EMBL/GenBank/DDBJ databases">
        <title>Deep-cultivation of Planctomycetes and their phenomic and genomic characterization uncovers novel biology.</title>
        <authorList>
            <person name="Wiegand S."/>
            <person name="Jogler M."/>
            <person name="Boedeker C."/>
            <person name="Pinto D."/>
            <person name="Vollmers J."/>
            <person name="Rivas-Marin E."/>
            <person name="Kohn T."/>
            <person name="Peeters S.H."/>
            <person name="Heuer A."/>
            <person name="Rast P."/>
            <person name="Oberbeckmann S."/>
            <person name="Bunk B."/>
            <person name="Jeske O."/>
            <person name="Meyerdierks A."/>
            <person name="Storesund J.E."/>
            <person name="Kallscheuer N."/>
            <person name="Luecker S."/>
            <person name="Lage O.M."/>
            <person name="Pohl T."/>
            <person name="Merkel B.J."/>
            <person name="Hornburger P."/>
            <person name="Mueller R.-W."/>
            <person name="Bruemmer F."/>
            <person name="Labrenz M."/>
            <person name="Spormann A.M."/>
            <person name="Op den Camp H."/>
            <person name="Overmann J."/>
            <person name="Amann R."/>
            <person name="Jetten M.S.M."/>
            <person name="Mascher T."/>
            <person name="Medema M.H."/>
            <person name="Devos D.P."/>
            <person name="Kaster A.-K."/>
            <person name="Ovreas L."/>
            <person name="Rohde M."/>
            <person name="Galperin M.Y."/>
            <person name="Jogler C."/>
        </authorList>
    </citation>
    <scope>NUCLEOTIDE SEQUENCE [LARGE SCALE GENOMIC DNA]</scope>
    <source>
        <strain evidence="2 3">HG15A2</strain>
    </source>
</reference>
<organism evidence="2 3">
    <name type="scientific">Adhaeretor mobilis</name>
    <dbReference type="NCBI Taxonomy" id="1930276"/>
    <lineage>
        <taxon>Bacteria</taxon>
        <taxon>Pseudomonadati</taxon>
        <taxon>Planctomycetota</taxon>
        <taxon>Planctomycetia</taxon>
        <taxon>Pirellulales</taxon>
        <taxon>Lacipirellulaceae</taxon>
        <taxon>Adhaeretor</taxon>
    </lineage>
</organism>
<dbReference type="Pfam" id="PF02230">
    <property type="entry name" value="Abhydrolase_2"/>
    <property type="match status" value="1"/>
</dbReference>
<dbReference type="KEGG" id="amob:HG15A2_00990"/>
<dbReference type="InterPro" id="IPR003140">
    <property type="entry name" value="PLipase/COase/thioEstase"/>
</dbReference>
<accession>A0A517MPN8</accession>
<keyword evidence="3" id="KW-1185">Reference proteome</keyword>
<dbReference type="Gene3D" id="3.40.50.1820">
    <property type="entry name" value="alpha/beta hydrolase"/>
    <property type="match status" value="1"/>
</dbReference>
<dbReference type="AlphaFoldDB" id="A0A517MPN8"/>
<dbReference type="EMBL" id="CP036263">
    <property type="protein sequence ID" value="QDS96841.1"/>
    <property type="molecule type" value="Genomic_DNA"/>
</dbReference>